<name>A0A8J6BWL1_ZIZPA</name>
<dbReference type="AlphaFoldDB" id="A0A8J6BWL1"/>
<keyword evidence="2" id="KW-1185">Reference proteome</keyword>
<reference evidence="1" key="1">
    <citation type="journal article" date="2021" name="bioRxiv">
        <title>Whole Genome Assembly and Annotation of Northern Wild Rice, Zizania palustris L., Supports a Whole Genome Duplication in the Zizania Genus.</title>
        <authorList>
            <person name="Haas M."/>
            <person name="Kono T."/>
            <person name="Macchietto M."/>
            <person name="Millas R."/>
            <person name="McGilp L."/>
            <person name="Shao M."/>
            <person name="Duquette J."/>
            <person name="Hirsch C.N."/>
            <person name="Kimball J."/>
        </authorList>
    </citation>
    <scope>NUCLEOTIDE SEQUENCE</scope>
    <source>
        <tissue evidence="1">Fresh leaf tissue</tissue>
    </source>
</reference>
<dbReference type="Proteomes" id="UP000729402">
    <property type="component" value="Unassembled WGS sequence"/>
</dbReference>
<evidence type="ECO:0000313" key="2">
    <source>
        <dbReference type="Proteomes" id="UP000729402"/>
    </source>
</evidence>
<organism evidence="1 2">
    <name type="scientific">Zizania palustris</name>
    <name type="common">Northern wild rice</name>
    <dbReference type="NCBI Taxonomy" id="103762"/>
    <lineage>
        <taxon>Eukaryota</taxon>
        <taxon>Viridiplantae</taxon>
        <taxon>Streptophyta</taxon>
        <taxon>Embryophyta</taxon>
        <taxon>Tracheophyta</taxon>
        <taxon>Spermatophyta</taxon>
        <taxon>Magnoliopsida</taxon>
        <taxon>Liliopsida</taxon>
        <taxon>Poales</taxon>
        <taxon>Poaceae</taxon>
        <taxon>BOP clade</taxon>
        <taxon>Oryzoideae</taxon>
        <taxon>Oryzeae</taxon>
        <taxon>Zizaniinae</taxon>
        <taxon>Zizania</taxon>
    </lineage>
</organism>
<gene>
    <name evidence="1" type="ORF">GUJ93_ZPchr0013g37794</name>
</gene>
<protein>
    <submittedName>
        <fullName evidence="1">Uncharacterized protein</fullName>
    </submittedName>
</protein>
<evidence type="ECO:0000313" key="1">
    <source>
        <dbReference type="EMBL" id="KAG8095636.1"/>
    </source>
</evidence>
<sequence length="85" mass="9409">MRKRKRKVLGIALHDGDPLECLLLPGLLELVRGLVEQRDVLGVDVLDEPERDEPRADADVDNLELAAVEVSGLERVVPYVLDPVS</sequence>
<proteinExistence type="predicted"/>
<comment type="caution">
    <text evidence="1">The sequence shown here is derived from an EMBL/GenBank/DDBJ whole genome shotgun (WGS) entry which is preliminary data.</text>
</comment>
<accession>A0A8J6BWL1</accession>
<dbReference type="EMBL" id="JAAALK010000079">
    <property type="protein sequence ID" value="KAG8095636.1"/>
    <property type="molecule type" value="Genomic_DNA"/>
</dbReference>
<reference evidence="1" key="2">
    <citation type="submission" date="2021-02" db="EMBL/GenBank/DDBJ databases">
        <authorList>
            <person name="Kimball J.A."/>
            <person name="Haas M.W."/>
            <person name="Macchietto M."/>
            <person name="Kono T."/>
            <person name="Duquette J."/>
            <person name="Shao M."/>
        </authorList>
    </citation>
    <scope>NUCLEOTIDE SEQUENCE</scope>
    <source>
        <tissue evidence="1">Fresh leaf tissue</tissue>
    </source>
</reference>